<keyword evidence="2" id="KW-0472">Membrane</keyword>
<evidence type="ECO:0000313" key="4">
    <source>
        <dbReference type="Proteomes" id="UP000467700"/>
    </source>
</evidence>
<feature type="transmembrane region" description="Helical" evidence="2">
    <location>
        <begin position="87"/>
        <end position="107"/>
    </location>
</feature>
<sequence>MQPPRSRFLFPSNADVVSRRSVPLTSVVYGFWTEWVKVSEKVDWWRWGCFRVCHLKNCAESFNQEAFQSMAPFSFPDTPLLQDFPGYQSYIGTLSVSTAVAFGLVIWDHVLLLPEEKSIFESRKRKQLFSPATCAFMVLRYAAILSTLSGVLYSSVKIDHCQFAISFGNGAAVVVVAASAVILCCRVGALWEFERTPLTFMFLPCIIMVCAWAGVATQFRAVQGFNPPFGSGCQFLSLPRWVPVSYASSATFHCIVFGLAFSRIMTQFTVISTNTGFTLINRACILYLCFPAVGSLILLVIDSIERDVVRRAAAPYLVLIMTASGSRIFLNLQLHNQIIKTVADANHFTRHSWAPSLNAGQVKGDRSQIPPYRREPTFEPSITTISVAPTDARSTKTTTTLTTLPNSLATAPSSFASTSYMSAAPNTPTFSSFAPSSQCERAPSIPETPKRARITSFKSLASSSPKMEGPLKSTWHGI</sequence>
<dbReference type="EMBL" id="CACVBS010000045">
    <property type="protein sequence ID" value="CAA7264439.1"/>
    <property type="molecule type" value="Genomic_DNA"/>
</dbReference>
<feature type="transmembrane region" description="Helical" evidence="2">
    <location>
        <begin position="313"/>
        <end position="330"/>
    </location>
</feature>
<organism evidence="3 4">
    <name type="scientific">Cyclocybe aegerita</name>
    <name type="common">Black poplar mushroom</name>
    <name type="synonym">Agrocybe aegerita</name>
    <dbReference type="NCBI Taxonomy" id="1973307"/>
    <lineage>
        <taxon>Eukaryota</taxon>
        <taxon>Fungi</taxon>
        <taxon>Dikarya</taxon>
        <taxon>Basidiomycota</taxon>
        <taxon>Agaricomycotina</taxon>
        <taxon>Agaricomycetes</taxon>
        <taxon>Agaricomycetidae</taxon>
        <taxon>Agaricales</taxon>
        <taxon>Agaricineae</taxon>
        <taxon>Bolbitiaceae</taxon>
        <taxon>Cyclocybe</taxon>
    </lineage>
</organism>
<keyword evidence="4" id="KW-1185">Reference proteome</keyword>
<dbReference type="OrthoDB" id="3235847at2759"/>
<keyword evidence="2" id="KW-0812">Transmembrane</keyword>
<feature type="transmembrane region" description="Helical" evidence="2">
    <location>
        <begin position="283"/>
        <end position="301"/>
    </location>
</feature>
<accession>A0A8S0VRQ6</accession>
<gene>
    <name evidence="3" type="ORF">AAE3_LOCUS6712</name>
</gene>
<name>A0A8S0VRQ6_CYCAE</name>
<dbReference type="Proteomes" id="UP000467700">
    <property type="component" value="Unassembled WGS sequence"/>
</dbReference>
<feature type="region of interest" description="Disordered" evidence="1">
    <location>
        <begin position="458"/>
        <end position="478"/>
    </location>
</feature>
<feature type="transmembrane region" description="Helical" evidence="2">
    <location>
        <begin position="165"/>
        <end position="188"/>
    </location>
</feature>
<feature type="transmembrane region" description="Helical" evidence="2">
    <location>
        <begin position="241"/>
        <end position="262"/>
    </location>
</feature>
<keyword evidence="2" id="KW-1133">Transmembrane helix</keyword>
<proteinExistence type="predicted"/>
<protein>
    <submittedName>
        <fullName evidence="3">Uncharacterized protein</fullName>
    </submittedName>
</protein>
<dbReference type="AlphaFoldDB" id="A0A8S0VRQ6"/>
<evidence type="ECO:0000313" key="3">
    <source>
        <dbReference type="EMBL" id="CAA7264439.1"/>
    </source>
</evidence>
<reference evidence="3 4" key="1">
    <citation type="submission" date="2020-01" db="EMBL/GenBank/DDBJ databases">
        <authorList>
            <person name="Gupta K D."/>
        </authorList>
    </citation>
    <scope>NUCLEOTIDE SEQUENCE [LARGE SCALE GENOMIC DNA]</scope>
</reference>
<feature type="transmembrane region" description="Helical" evidence="2">
    <location>
        <begin position="128"/>
        <end position="153"/>
    </location>
</feature>
<comment type="caution">
    <text evidence="3">The sequence shown here is derived from an EMBL/GenBank/DDBJ whole genome shotgun (WGS) entry which is preliminary data.</text>
</comment>
<evidence type="ECO:0000256" key="1">
    <source>
        <dbReference type="SAM" id="MobiDB-lite"/>
    </source>
</evidence>
<feature type="transmembrane region" description="Helical" evidence="2">
    <location>
        <begin position="200"/>
        <end position="221"/>
    </location>
</feature>
<evidence type="ECO:0000256" key="2">
    <source>
        <dbReference type="SAM" id="Phobius"/>
    </source>
</evidence>